<reference evidence="9 10" key="1">
    <citation type="journal article" date="2020" name="bioRxiv">
        <title>Sequence and annotation of 42 cannabis genomes reveals extensive copy number variation in cannabinoid synthesis and pathogen resistance genes.</title>
        <authorList>
            <person name="Mckernan K.J."/>
            <person name="Helbert Y."/>
            <person name="Kane L.T."/>
            <person name="Ebling H."/>
            <person name="Zhang L."/>
            <person name="Liu B."/>
            <person name="Eaton Z."/>
            <person name="Mclaughlin S."/>
            <person name="Kingan S."/>
            <person name="Baybayan P."/>
            <person name="Concepcion G."/>
            <person name="Jordan M."/>
            <person name="Riva A."/>
            <person name="Barbazuk W."/>
            <person name="Harkins T."/>
        </authorList>
    </citation>
    <scope>NUCLEOTIDE SEQUENCE [LARGE SCALE GENOMIC DNA]</scope>
    <source>
        <strain evidence="9 10">cv. Jamaican Lion 4</strain>
        <strain evidence="7">Father</strain>
        <strain evidence="8">Mother</strain>
        <tissue evidence="7">Leaf</tissue>
    </source>
</reference>
<evidence type="ECO:0000313" key="8">
    <source>
        <dbReference type="EMBL" id="KAF4365288.1"/>
    </source>
</evidence>
<evidence type="ECO:0000256" key="1">
    <source>
        <dbReference type="ARBA" id="ARBA00004141"/>
    </source>
</evidence>
<dbReference type="Pfam" id="PF05562">
    <property type="entry name" value="WCOR413"/>
    <property type="match status" value="1"/>
</dbReference>
<keyword evidence="10" id="KW-1185">Reference proteome</keyword>
<dbReference type="AlphaFoldDB" id="A0A7J6EI51"/>
<sequence>MASLSLSCKPSVNTTFSLYSNSHSYGFLSLRTQQKKKTELVNFVTRSAQILNLNSSSSLSELRFSIGNESIMAVKNRRRRGSGAVCYAAPLSVRNLQWISTISSVVLMLVKGTGIHKSFLIPLFALQAPASIVAWIKGEYGIWAAFLALVVRLFFSFPGELELPFLGLLLVIVAPYQVMNLRGTQEGAIISLVIAGYLAFQHFTRTGSLQKSFDQGSIVATIAIICTTVVSLLLLI</sequence>
<evidence type="ECO:0000256" key="6">
    <source>
        <dbReference type="SAM" id="Phobius"/>
    </source>
</evidence>
<comment type="similarity">
    <text evidence="2">Belongs to the Cold-regulated 413 protein family.</text>
</comment>
<dbReference type="PANTHER" id="PTHR33596">
    <property type="entry name" value="COLD-REGULATED 413 PLASMA MEMBRANE PROTEIN 2"/>
    <property type="match status" value="1"/>
</dbReference>
<dbReference type="GO" id="GO:0016020">
    <property type="term" value="C:membrane"/>
    <property type="evidence" value="ECO:0007669"/>
    <property type="project" value="UniProtKB-SubCell"/>
</dbReference>
<dbReference type="InterPro" id="IPR008892">
    <property type="entry name" value="COR413"/>
</dbReference>
<accession>A0A7J6EI51</accession>
<evidence type="ECO:0000313" key="10">
    <source>
        <dbReference type="Proteomes" id="UP000583929"/>
    </source>
</evidence>
<dbReference type="Proteomes" id="UP000525078">
    <property type="component" value="Unassembled WGS sequence"/>
</dbReference>
<gene>
    <name evidence="8" type="ORF">F8388_017854</name>
    <name evidence="7" type="ORF">G4B88_009718</name>
</gene>
<evidence type="ECO:0000313" key="9">
    <source>
        <dbReference type="Proteomes" id="UP000525078"/>
    </source>
</evidence>
<feature type="transmembrane region" description="Helical" evidence="6">
    <location>
        <begin position="187"/>
        <end position="204"/>
    </location>
</feature>
<evidence type="ECO:0000256" key="4">
    <source>
        <dbReference type="ARBA" id="ARBA00022989"/>
    </source>
</evidence>
<feature type="transmembrane region" description="Helical" evidence="6">
    <location>
        <begin position="142"/>
        <end position="175"/>
    </location>
</feature>
<protein>
    <submittedName>
        <fullName evidence="7">Uncharacterized protein</fullName>
    </submittedName>
</protein>
<feature type="transmembrane region" description="Helical" evidence="6">
    <location>
        <begin position="216"/>
        <end position="235"/>
    </location>
</feature>
<dbReference type="EMBL" id="JAATIQ010000406">
    <property type="protein sequence ID" value="KAF4357399.1"/>
    <property type="molecule type" value="Genomic_DNA"/>
</dbReference>
<keyword evidence="3 6" id="KW-0812">Transmembrane</keyword>
<comment type="caution">
    <text evidence="7">The sequence shown here is derived from an EMBL/GenBank/DDBJ whole genome shotgun (WGS) entry which is preliminary data.</text>
</comment>
<dbReference type="Proteomes" id="UP000583929">
    <property type="component" value="Unassembled WGS sequence"/>
</dbReference>
<evidence type="ECO:0000313" key="7">
    <source>
        <dbReference type="EMBL" id="KAF4357399.1"/>
    </source>
</evidence>
<evidence type="ECO:0000256" key="2">
    <source>
        <dbReference type="ARBA" id="ARBA00005852"/>
    </source>
</evidence>
<evidence type="ECO:0000256" key="5">
    <source>
        <dbReference type="ARBA" id="ARBA00023136"/>
    </source>
</evidence>
<organism evidence="7 10">
    <name type="scientific">Cannabis sativa</name>
    <name type="common">Hemp</name>
    <name type="synonym">Marijuana</name>
    <dbReference type="NCBI Taxonomy" id="3483"/>
    <lineage>
        <taxon>Eukaryota</taxon>
        <taxon>Viridiplantae</taxon>
        <taxon>Streptophyta</taxon>
        <taxon>Embryophyta</taxon>
        <taxon>Tracheophyta</taxon>
        <taxon>Spermatophyta</taxon>
        <taxon>Magnoliopsida</taxon>
        <taxon>eudicotyledons</taxon>
        <taxon>Gunneridae</taxon>
        <taxon>Pentapetalae</taxon>
        <taxon>rosids</taxon>
        <taxon>fabids</taxon>
        <taxon>Rosales</taxon>
        <taxon>Cannabaceae</taxon>
        <taxon>Cannabis</taxon>
    </lineage>
</organism>
<name>A0A7J6EI51_CANSA</name>
<proteinExistence type="inferred from homology"/>
<evidence type="ECO:0000256" key="3">
    <source>
        <dbReference type="ARBA" id="ARBA00022692"/>
    </source>
</evidence>
<keyword evidence="5 6" id="KW-0472">Membrane</keyword>
<keyword evidence="4 6" id="KW-1133">Transmembrane helix</keyword>
<dbReference type="EMBL" id="JAATIP010000160">
    <property type="protein sequence ID" value="KAF4365288.1"/>
    <property type="molecule type" value="Genomic_DNA"/>
</dbReference>
<dbReference type="PANTHER" id="PTHR33596:SF17">
    <property type="entry name" value="COLD-REGULATED 413 INNER MEMBRANE PROTEIN 1, CHLOROPLASTIC-RELATED"/>
    <property type="match status" value="1"/>
</dbReference>
<feature type="transmembrane region" description="Helical" evidence="6">
    <location>
        <begin position="118"/>
        <end position="136"/>
    </location>
</feature>
<comment type="subcellular location">
    <subcellularLocation>
        <location evidence="1">Membrane</location>
        <topology evidence="1">Multi-pass membrane protein</topology>
    </subcellularLocation>
</comment>